<dbReference type="OrthoDB" id="514978at2759"/>
<keyword evidence="3" id="KW-1133">Transmembrane helix</keyword>
<evidence type="ECO:0000256" key="3">
    <source>
        <dbReference type="SAM" id="Phobius"/>
    </source>
</evidence>
<protein>
    <submittedName>
        <fullName evidence="4">Uncharacterized protein</fullName>
    </submittedName>
</protein>
<feature type="transmembrane region" description="Helical" evidence="3">
    <location>
        <begin position="717"/>
        <end position="740"/>
    </location>
</feature>
<comment type="caution">
    <text evidence="4">The sequence shown here is derived from an EMBL/GenBank/DDBJ whole genome shotgun (WGS) entry which is preliminary data.</text>
</comment>
<dbReference type="InterPro" id="IPR032675">
    <property type="entry name" value="LRR_dom_sf"/>
</dbReference>
<reference evidence="4" key="1">
    <citation type="journal article" date="2020" name="bioRxiv">
        <title>Comparative genomics of Chlamydomonas.</title>
        <authorList>
            <person name="Craig R.J."/>
            <person name="Hasan A.R."/>
            <person name="Ness R.W."/>
            <person name="Keightley P.D."/>
        </authorList>
    </citation>
    <scope>NUCLEOTIDE SEQUENCE</scope>
    <source>
        <strain evidence="4">CCAP 11/70</strain>
    </source>
</reference>
<dbReference type="PANTHER" id="PTHR48065">
    <property type="entry name" value="OS10G0469600 PROTEIN"/>
    <property type="match status" value="1"/>
</dbReference>
<evidence type="ECO:0000313" key="4">
    <source>
        <dbReference type="EMBL" id="KAG2495343.1"/>
    </source>
</evidence>
<feature type="compositionally biased region" description="Low complexity" evidence="2">
    <location>
        <begin position="645"/>
        <end position="670"/>
    </location>
</feature>
<dbReference type="Pfam" id="PF00560">
    <property type="entry name" value="LRR_1"/>
    <property type="match status" value="2"/>
</dbReference>
<keyword evidence="3" id="KW-0812">Transmembrane</keyword>
<dbReference type="Gene3D" id="3.80.10.10">
    <property type="entry name" value="Ribonuclease Inhibitor"/>
    <property type="match status" value="3"/>
</dbReference>
<organism evidence="4 5">
    <name type="scientific">Edaphochlamys debaryana</name>
    <dbReference type="NCBI Taxonomy" id="47281"/>
    <lineage>
        <taxon>Eukaryota</taxon>
        <taxon>Viridiplantae</taxon>
        <taxon>Chlorophyta</taxon>
        <taxon>core chlorophytes</taxon>
        <taxon>Chlorophyceae</taxon>
        <taxon>CS clade</taxon>
        <taxon>Chlamydomonadales</taxon>
        <taxon>Chlamydomonadales incertae sedis</taxon>
        <taxon>Edaphochlamys</taxon>
    </lineage>
</organism>
<sequence>MITYSINVTVGATYDLVITVVTREGDVDIKLLGPDGSVVDFSDETIGEDVVIARRAELAAAPGVYTLSLQAVAEDYSSYIVNVQGVTSVPKLVASEAALLAAIMEQCCSPDDDLLPDACTTLRAATSPNATAEEDLCSVPPNMCNADGHLVKLVLSGGDKGNFVCPSFPRELGNFTYLQNLDWTSNGQVGSLAAVATVLSPLLATGRLRRLYLGSNALSGPLSCSLLASQSVGGETVGLEVLWLDSNLLSGSVPSCYFTSPTLKQLSLKDNLLGGTLPPIPPGCGLVSLDLSANGPPWGASTVIKGFSGSLPNLTNAAKLTYLDVSSNNLTGPLPPVPLSIQVLKATYNHLSGPLPDMTKADDLRVLDLSNNKLTGGLTDELVSNGLLMVLRLANNSFSGALPSGTWGNFYADVDLSGNNFSGYYSGPLLSAPSLINLNLANNNLTLDMKRVADNLSPNNSLLYFNIAGNRAVGELSEGLGKMRLFNQLQLSVDAEDPMAASMPPQPLFDVSGNLIASTFPTWMLPKLAALFWASPFEYIPLTLRLQPQRPDKDLSGKTPGLTCPATNAPWPSGVYYMEELQGLYDLTCKNTFGQLLNISSYNDLSVQPRAPPLPPKPPAPPRPPPPSPPRPPRRRPPPPPGSGDPNANPVDPSAPASPSDDPGSSDKSPQAGAPSGNNPDGPMTDPGTSPGGTPAPDSSPTPAPTTSSSSGSNTGVVVGAAVGGVILAILLAVGGVWLWRRHQSRYQAYAAKRVPLTHNTVYEPPVSEGTASNYGDLQMFEFRTTDRPARHRARP</sequence>
<evidence type="ECO:0000313" key="5">
    <source>
        <dbReference type="Proteomes" id="UP000612055"/>
    </source>
</evidence>
<dbReference type="EMBL" id="JAEHOE010000025">
    <property type="protein sequence ID" value="KAG2495343.1"/>
    <property type="molecule type" value="Genomic_DNA"/>
</dbReference>
<feature type="compositionally biased region" description="Low complexity" evidence="2">
    <location>
        <begin position="680"/>
        <end position="697"/>
    </location>
</feature>
<dbReference type="SUPFAM" id="SSF52058">
    <property type="entry name" value="L domain-like"/>
    <property type="match status" value="1"/>
</dbReference>
<dbReference type="InterPro" id="IPR001611">
    <property type="entry name" value="Leu-rich_rpt"/>
</dbReference>
<evidence type="ECO:0000256" key="2">
    <source>
        <dbReference type="SAM" id="MobiDB-lite"/>
    </source>
</evidence>
<dbReference type="Proteomes" id="UP000612055">
    <property type="component" value="Unassembled WGS sequence"/>
</dbReference>
<accession>A0A836C187</accession>
<keyword evidence="5" id="KW-1185">Reference proteome</keyword>
<keyword evidence="3" id="KW-0472">Membrane</keyword>
<feature type="region of interest" description="Disordered" evidence="2">
    <location>
        <begin position="607"/>
        <end position="713"/>
    </location>
</feature>
<feature type="compositionally biased region" description="Pro residues" evidence="2">
    <location>
        <begin position="610"/>
        <end position="631"/>
    </location>
</feature>
<dbReference type="AlphaFoldDB" id="A0A836C187"/>
<name>A0A836C187_9CHLO</name>
<dbReference type="PANTHER" id="PTHR48065:SF75">
    <property type="entry name" value="LEUCINE-RICH REPEAT-CONTAINING N-TERMINAL PLANT-TYPE DOMAIN-CONTAINING PROTEIN"/>
    <property type="match status" value="1"/>
</dbReference>
<gene>
    <name evidence="4" type="ORF">HYH03_006612</name>
</gene>
<comment type="subcellular location">
    <subcellularLocation>
        <location evidence="1">Cytoplasm</location>
        <location evidence="1">Cytoskeleton</location>
        <location evidence="1">Cilium axoneme</location>
    </subcellularLocation>
</comment>
<dbReference type="GO" id="GO:0005930">
    <property type="term" value="C:axoneme"/>
    <property type="evidence" value="ECO:0007669"/>
    <property type="project" value="UniProtKB-SubCell"/>
</dbReference>
<evidence type="ECO:0000256" key="1">
    <source>
        <dbReference type="ARBA" id="ARBA00004430"/>
    </source>
</evidence>
<proteinExistence type="predicted"/>